<dbReference type="EMBL" id="KI392502">
    <property type="protein sequence ID" value="ERN15490.1"/>
    <property type="molecule type" value="Genomic_DNA"/>
</dbReference>
<protein>
    <submittedName>
        <fullName evidence="1">Uncharacterized protein</fullName>
    </submittedName>
</protein>
<organism evidence="1 2">
    <name type="scientific">Amborella trichopoda</name>
    <dbReference type="NCBI Taxonomy" id="13333"/>
    <lineage>
        <taxon>Eukaryota</taxon>
        <taxon>Viridiplantae</taxon>
        <taxon>Streptophyta</taxon>
        <taxon>Embryophyta</taxon>
        <taxon>Tracheophyta</taxon>
        <taxon>Spermatophyta</taxon>
        <taxon>Magnoliopsida</taxon>
        <taxon>Amborellales</taxon>
        <taxon>Amborellaceae</taxon>
        <taxon>Amborella</taxon>
    </lineage>
</organism>
<name>U5CZS3_AMBTC</name>
<feature type="non-terminal residue" evidence="1">
    <location>
        <position position="228"/>
    </location>
</feature>
<dbReference type="Gramene" id="ERN15490">
    <property type="protein sequence ID" value="ERN15490"/>
    <property type="gene ID" value="AMTR_s00048p00035730"/>
</dbReference>
<sequence>AKIREMLIRFGRLTYPRHLHRCHKTPPTAVHLTPLPSHVPSPASQPFTTKIPASAIHGGSPSWPPISAVTKSLSKSQATNSAMAELRARHALQEQTQLEKTLRYSWKSSLWIVAGQKLNLGFNLAPFPLEKGLKTKWLLVFRCQDLKEDIKEFDCCLVDYYNALGAPCSVIIEKIKAILNLWAPIQAVCEETNSLSSDLGANNSLRDISKQQKSFYIQYLYCISELVV</sequence>
<dbReference type="Proteomes" id="UP000017836">
    <property type="component" value="Unassembled WGS sequence"/>
</dbReference>
<dbReference type="HOGENOM" id="CLU_1217415_0_0_1"/>
<gene>
    <name evidence="1" type="ORF">AMTR_s00048p00035730</name>
</gene>
<dbReference type="AlphaFoldDB" id="U5CZS3"/>
<accession>U5CZS3</accession>
<reference evidence="2" key="1">
    <citation type="journal article" date="2013" name="Science">
        <title>The Amborella genome and the evolution of flowering plants.</title>
        <authorList>
            <consortium name="Amborella Genome Project"/>
        </authorList>
    </citation>
    <scope>NUCLEOTIDE SEQUENCE [LARGE SCALE GENOMIC DNA]</scope>
</reference>
<keyword evidence="2" id="KW-1185">Reference proteome</keyword>
<evidence type="ECO:0000313" key="1">
    <source>
        <dbReference type="EMBL" id="ERN15490.1"/>
    </source>
</evidence>
<feature type="non-terminal residue" evidence="1">
    <location>
        <position position="1"/>
    </location>
</feature>
<evidence type="ECO:0000313" key="2">
    <source>
        <dbReference type="Proteomes" id="UP000017836"/>
    </source>
</evidence>
<proteinExistence type="predicted"/>